<dbReference type="InterPro" id="IPR000055">
    <property type="entry name" value="Restrct_endonuc_typeI_TRD"/>
</dbReference>
<dbReference type="Pfam" id="PF01420">
    <property type="entry name" value="Methylase_S"/>
    <property type="match status" value="1"/>
</dbReference>
<dbReference type="PANTHER" id="PTHR30408:SF13">
    <property type="entry name" value="TYPE I RESTRICTION ENZYME HINDI SPECIFICITY SUBUNIT"/>
    <property type="match status" value="1"/>
</dbReference>
<keyword evidence="2" id="KW-0680">Restriction system</keyword>
<dbReference type="InterPro" id="IPR044946">
    <property type="entry name" value="Restrct_endonuc_typeI_TRD_sf"/>
</dbReference>
<dbReference type="GO" id="GO:0003677">
    <property type="term" value="F:DNA binding"/>
    <property type="evidence" value="ECO:0007669"/>
    <property type="project" value="UniProtKB-KW"/>
</dbReference>
<evidence type="ECO:0000256" key="3">
    <source>
        <dbReference type="ARBA" id="ARBA00023125"/>
    </source>
</evidence>
<feature type="domain" description="Type I restriction modification DNA specificity" evidence="4">
    <location>
        <begin position="5"/>
        <end position="185"/>
    </location>
</feature>
<dbReference type="EMBL" id="WIPH01000059">
    <property type="protein sequence ID" value="MQS00124.1"/>
    <property type="molecule type" value="Genomic_DNA"/>
</dbReference>
<evidence type="ECO:0000313" key="5">
    <source>
        <dbReference type="EMBL" id="MQS00124.1"/>
    </source>
</evidence>
<evidence type="ECO:0000313" key="6">
    <source>
        <dbReference type="Proteomes" id="UP000432209"/>
    </source>
</evidence>
<dbReference type="PANTHER" id="PTHR30408">
    <property type="entry name" value="TYPE-1 RESTRICTION ENZYME ECOKI SPECIFICITY PROTEIN"/>
    <property type="match status" value="1"/>
</dbReference>
<evidence type="ECO:0000259" key="4">
    <source>
        <dbReference type="Pfam" id="PF01420"/>
    </source>
</evidence>
<comment type="similarity">
    <text evidence="1">Belongs to the type-I restriction system S methylase family.</text>
</comment>
<keyword evidence="6" id="KW-1185">Reference proteome</keyword>
<organism evidence="5 6">
    <name type="scientific">Gluconobacter aidae</name>
    <dbReference type="NCBI Taxonomy" id="2662454"/>
    <lineage>
        <taxon>Bacteria</taxon>
        <taxon>Pseudomonadati</taxon>
        <taxon>Pseudomonadota</taxon>
        <taxon>Alphaproteobacteria</taxon>
        <taxon>Acetobacterales</taxon>
        <taxon>Acetobacteraceae</taxon>
        <taxon>Gluconobacter</taxon>
    </lineage>
</organism>
<keyword evidence="3" id="KW-0238">DNA-binding</keyword>
<dbReference type="SUPFAM" id="SSF116734">
    <property type="entry name" value="DNA methylase specificity domain"/>
    <property type="match status" value="2"/>
</dbReference>
<dbReference type="AlphaFoldDB" id="A0A7X1VNT3"/>
<reference evidence="5 6" key="1">
    <citation type="submission" date="2019-10" db="EMBL/GenBank/DDBJ databases">
        <title>Gluconobacter aidae sp. nov., a novel species of acetic acid bacteria isolated in Thailand.</title>
        <authorList>
            <person name="Yukphan P."/>
            <person name="Charoenyingcharoen P."/>
            <person name="Malimas S."/>
            <person name="Muramatsu Y."/>
            <person name="Nakagawa Y."/>
            <person name="Tanasupawat S."/>
            <person name="Yamada Y."/>
        </authorList>
    </citation>
    <scope>NUCLEOTIDE SEQUENCE [LARGE SCALE GENOMIC DNA]</scope>
    <source>
        <strain evidence="5 6">AC10</strain>
    </source>
</reference>
<evidence type="ECO:0000256" key="2">
    <source>
        <dbReference type="ARBA" id="ARBA00022747"/>
    </source>
</evidence>
<dbReference type="GO" id="GO:0009307">
    <property type="term" value="P:DNA restriction-modification system"/>
    <property type="evidence" value="ECO:0007669"/>
    <property type="project" value="UniProtKB-KW"/>
</dbReference>
<dbReference type="InterPro" id="IPR052021">
    <property type="entry name" value="Type-I_RS_S_subunit"/>
</dbReference>
<name>A0A7X1VNT3_9PROT</name>
<accession>A0A7X1VNT3</accession>
<dbReference type="Gene3D" id="3.90.220.20">
    <property type="entry name" value="DNA methylase specificity domains"/>
    <property type="match status" value="2"/>
</dbReference>
<dbReference type="RefSeq" id="WP_153431837.1">
    <property type="nucleotide sequence ID" value="NZ_WIPH01000059.1"/>
</dbReference>
<gene>
    <name evidence="5" type="ORF">GFJ39_13220</name>
</gene>
<sequence length="400" mass="44320">MNNSKTWVSLQLGEVCKLRGGVAFKPALQGRNQGEFPFIKVSDFNLSGNEVSINGANNWVDAADSSIIQGQPFPAGATVFAKIGEALKHNRKRFLTRPTYIDNNLMAAVAKLDVMLPEFLFQLFRTIDIAASDVGTAVPYVKASTLEKIAVVIPPIEIQRRIASILGAYDDLIEVNRRRIAVLEEMARRLFEEWFVHFRFPGHQTVGIEDISSDLLPAGWELETLGTLADIQWGDTSTTKKSYTPNGYRAYSASGPDGFMPKFDYDRLGIVLSAIGAQCGKTWLARGQWSCIKNTMRFWARASGVGTEYLYLALSDPKRWPKRGAAQPFISLGDARKIKIIQPDKNTSTRFEVYVAPMLELADTLSLQNDSLVVSRDLLLPRLISGQLSVAQAARELEAA</sequence>
<dbReference type="Proteomes" id="UP000432209">
    <property type="component" value="Unassembled WGS sequence"/>
</dbReference>
<proteinExistence type="inferred from homology"/>
<comment type="caution">
    <text evidence="5">The sequence shown here is derived from an EMBL/GenBank/DDBJ whole genome shotgun (WGS) entry which is preliminary data.</text>
</comment>
<protein>
    <recommendedName>
        <fullName evidence="4">Type I restriction modification DNA specificity domain-containing protein</fullName>
    </recommendedName>
</protein>
<evidence type="ECO:0000256" key="1">
    <source>
        <dbReference type="ARBA" id="ARBA00010923"/>
    </source>
</evidence>